<proteinExistence type="predicted"/>
<gene>
    <name evidence="2" type="ORF">PMZ80_009283</name>
</gene>
<dbReference type="PANTHER" id="PTHR42085">
    <property type="entry name" value="F-BOX DOMAIN-CONTAINING PROTEIN"/>
    <property type="match status" value="1"/>
</dbReference>
<sequence length="430" mass="48724">MACRRHTKKSWLIDIAPEVRLMVYKHLFRSTPVTIHAPGATHRESNRSYSSNGGERYHKPRRGINRNCCQEPYEMARHKCISLLLVSKGVSSEVTPIFLSETPFIMDACRLLNNLKYTPRYVPRIQHLVLASGSLSFMHMTAVARNRFAACVPLQSLTVQNSSFVPRQKRGIETNPVMALTWLDIPLELRLITYRLFFECRSSYPITGIQDKRVECFMDDVYTPDTNQTSHLLNIMLACKQVHAEIKALLHQEATLLVEYSSLCSAREASSLRDLNTFGNLLFTSIYPRRFASFERALCRQLDGRRALQTLRLEVHKYVSGPLNKANLDTILRLGKVSSHKLQFSMAPAAFMTDHEIFRGPIPRICEVTVDRNGGVTIRGLIRMYTDDVKDQLMAADGVLEGTKIMVMTSYPKSRSSKTFVKAESVASGG</sequence>
<name>A0ABR0RDH9_9EURO</name>
<dbReference type="GeneID" id="90002732"/>
<evidence type="ECO:0000256" key="1">
    <source>
        <dbReference type="SAM" id="MobiDB-lite"/>
    </source>
</evidence>
<evidence type="ECO:0000313" key="3">
    <source>
        <dbReference type="Proteomes" id="UP001334248"/>
    </source>
</evidence>
<organism evidence="2 3">
    <name type="scientific">Knufia obscura</name>
    <dbReference type="NCBI Taxonomy" id="1635080"/>
    <lineage>
        <taxon>Eukaryota</taxon>
        <taxon>Fungi</taxon>
        <taxon>Dikarya</taxon>
        <taxon>Ascomycota</taxon>
        <taxon>Pezizomycotina</taxon>
        <taxon>Eurotiomycetes</taxon>
        <taxon>Chaetothyriomycetidae</taxon>
        <taxon>Chaetothyriales</taxon>
        <taxon>Trichomeriaceae</taxon>
        <taxon>Knufia</taxon>
    </lineage>
</organism>
<dbReference type="EMBL" id="JAVHJV010000013">
    <property type="protein sequence ID" value="KAK5938313.1"/>
    <property type="molecule type" value="Genomic_DNA"/>
</dbReference>
<comment type="caution">
    <text evidence="2">The sequence shown here is derived from an EMBL/GenBank/DDBJ whole genome shotgun (WGS) entry which is preliminary data.</text>
</comment>
<protein>
    <submittedName>
        <fullName evidence="2">Uncharacterized protein</fullName>
    </submittedName>
</protein>
<dbReference type="PANTHER" id="PTHR42085:SF2">
    <property type="entry name" value="F-BOX DOMAIN-CONTAINING PROTEIN"/>
    <property type="match status" value="1"/>
</dbReference>
<dbReference type="InterPro" id="IPR038883">
    <property type="entry name" value="AN11006-like"/>
</dbReference>
<reference evidence="2 3" key="1">
    <citation type="journal article" date="2023" name="Res Sq">
        <title>Genomic and morphological characterization of Knufia obscura isolated from the Mars 2020 spacecraft assembly facility.</title>
        <authorList>
            <person name="Chander A.M."/>
            <person name="Teixeira M.M."/>
            <person name="Singh N.K."/>
            <person name="Williams M.P."/>
            <person name="Parker C.W."/>
            <person name="Leo P."/>
            <person name="Stajich J.E."/>
            <person name="Torok T."/>
            <person name="Tighe S."/>
            <person name="Mason C.E."/>
            <person name="Venkateswaran K."/>
        </authorList>
    </citation>
    <scope>NUCLEOTIDE SEQUENCE [LARGE SCALE GENOMIC DNA]</scope>
    <source>
        <strain evidence="2 3">CCFEE 5817</strain>
    </source>
</reference>
<dbReference type="RefSeq" id="XP_064726403.1">
    <property type="nucleotide sequence ID" value="XM_064877678.1"/>
</dbReference>
<keyword evidence="3" id="KW-1185">Reference proteome</keyword>
<evidence type="ECO:0000313" key="2">
    <source>
        <dbReference type="EMBL" id="KAK5938313.1"/>
    </source>
</evidence>
<accession>A0ABR0RDH9</accession>
<feature type="region of interest" description="Disordered" evidence="1">
    <location>
        <begin position="37"/>
        <end position="61"/>
    </location>
</feature>
<dbReference type="Proteomes" id="UP001334248">
    <property type="component" value="Unassembled WGS sequence"/>
</dbReference>